<dbReference type="HOGENOM" id="CLU_2120612_0_0_1"/>
<protein>
    <submittedName>
        <fullName evidence="1">Uncharacterized protein</fullName>
    </submittedName>
</protein>
<dbReference type="OrthoDB" id="4269184at2759"/>
<gene>
    <name evidence="1" type="ORF">EURHEDRAFT_398791</name>
</gene>
<evidence type="ECO:0000313" key="1">
    <source>
        <dbReference type="EMBL" id="EYE99619.1"/>
    </source>
</evidence>
<dbReference type="EMBL" id="KK088411">
    <property type="protein sequence ID" value="EYE99619.1"/>
    <property type="molecule type" value="Genomic_DNA"/>
</dbReference>
<dbReference type="AlphaFoldDB" id="A0A017SSS0"/>
<name>A0A017SSS0_ASPRC</name>
<accession>A0A017SSS0</accession>
<reference evidence="2" key="1">
    <citation type="journal article" date="2014" name="Nat. Commun.">
        <title>Genomic adaptations of the halophilic Dead Sea filamentous fungus Eurotium rubrum.</title>
        <authorList>
            <person name="Kis-Papo T."/>
            <person name="Weig A.R."/>
            <person name="Riley R."/>
            <person name="Persoh D."/>
            <person name="Salamov A."/>
            <person name="Sun H."/>
            <person name="Lipzen A."/>
            <person name="Wasser S.P."/>
            <person name="Rambold G."/>
            <person name="Grigoriev I.V."/>
            <person name="Nevo E."/>
        </authorList>
    </citation>
    <scope>NUCLEOTIDE SEQUENCE [LARGE SCALE GENOMIC DNA]</scope>
    <source>
        <strain evidence="2">CBS 135680</strain>
    </source>
</reference>
<dbReference type="RefSeq" id="XP_040643307.1">
    <property type="nucleotide sequence ID" value="XM_040779871.1"/>
</dbReference>
<proteinExistence type="predicted"/>
<organism evidence="1 2">
    <name type="scientific">Aspergillus ruber (strain CBS 135680)</name>
    <dbReference type="NCBI Taxonomy" id="1388766"/>
    <lineage>
        <taxon>Eukaryota</taxon>
        <taxon>Fungi</taxon>
        <taxon>Dikarya</taxon>
        <taxon>Ascomycota</taxon>
        <taxon>Pezizomycotina</taxon>
        <taxon>Eurotiomycetes</taxon>
        <taxon>Eurotiomycetidae</taxon>
        <taxon>Eurotiales</taxon>
        <taxon>Aspergillaceae</taxon>
        <taxon>Aspergillus</taxon>
        <taxon>Aspergillus subgen. Aspergillus</taxon>
    </lineage>
</organism>
<dbReference type="GeneID" id="63694995"/>
<evidence type="ECO:0000313" key="2">
    <source>
        <dbReference type="Proteomes" id="UP000019804"/>
    </source>
</evidence>
<sequence>MYYSYKSPIQAQAWRSYLVFVDITAIISTYQYDHGSLLWRIYYTIDAVSFLLDPTSCALKVKKKLEDGREVTVKKPIFAFKGFEKTTETFPGATDSPLLGKWSFERAYFRF</sequence>
<dbReference type="Proteomes" id="UP000019804">
    <property type="component" value="Unassembled WGS sequence"/>
</dbReference>
<keyword evidence="2" id="KW-1185">Reference proteome</keyword>